<comment type="subcellular location">
    <subcellularLocation>
        <location evidence="1 7">Cell membrane</location>
        <topology evidence="1 7">Multi-pass membrane protein</topology>
    </subcellularLocation>
</comment>
<feature type="transmembrane region" description="Helical" evidence="7">
    <location>
        <begin position="283"/>
        <end position="303"/>
    </location>
</feature>
<dbReference type="InterPro" id="IPR000515">
    <property type="entry name" value="MetI-like"/>
</dbReference>
<dbReference type="PANTHER" id="PTHR30193">
    <property type="entry name" value="ABC TRANSPORTER PERMEASE PROTEIN"/>
    <property type="match status" value="1"/>
</dbReference>
<keyword evidence="4 7" id="KW-0812">Transmembrane</keyword>
<evidence type="ECO:0000313" key="10">
    <source>
        <dbReference type="Proteomes" id="UP000231501"/>
    </source>
</evidence>
<evidence type="ECO:0000256" key="7">
    <source>
        <dbReference type="RuleBase" id="RU363032"/>
    </source>
</evidence>
<feature type="domain" description="ABC transmembrane type-1" evidence="8">
    <location>
        <begin position="80"/>
        <end position="304"/>
    </location>
</feature>
<sequence>MSPRITWPHRLRIPRRWMPYLFISPFFLLFAAFGLFPLLFSIVLSLHSWDAAAGLGAMQWVGLDNYLYALTRDDGLRASLFNTLWLALAGCVPQHLVALPLAYYLHTAFRRWRNGVVGLYFLPFITSTVAVSLVFSALFSKDFGAINAALLGLHELPLLGALFPSAPIDWDQAENTRWMISIVVFWRYVGWNTVLYLSAIQTLPRDLFEAARVDGVSERQTFLHIVLPQLRPMIFFAVTLAIIGSLQLFEEPFILTSGTGGSGQAGKTVAMHLYSVAFTDGDFGTASAIAWLLFLLIAAATWLNNRLLGRQR</sequence>
<keyword evidence="5 7" id="KW-1133">Transmembrane helix</keyword>
<dbReference type="Proteomes" id="UP000231501">
    <property type="component" value="Unassembled WGS sequence"/>
</dbReference>
<keyword evidence="10" id="KW-1185">Reference proteome</keyword>
<evidence type="ECO:0000256" key="5">
    <source>
        <dbReference type="ARBA" id="ARBA00022989"/>
    </source>
</evidence>
<dbReference type="Gene3D" id="1.10.3720.10">
    <property type="entry name" value="MetI-like"/>
    <property type="match status" value="1"/>
</dbReference>
<dbReference type="PROSITE" id="PS50928">
    <property type="entry name" value="ABC_TM1"/>
    <property type="match status" value="1"/>
</dbReference>
<gene>
    <name evidence="9" type="ORF">CS062_16135</name>
</gene>
<dbReference type="OrthoDB" id="8578268at2"/>
<keyword evidence="3" id="KW-1003">Cell membrane</keyword>
<evidence type="ECO:0000256" key="4">
    <source>
        <dbReference type="ARBA" id="ARBA00022692"/>
    </source>
</evidence>
<dbReference type="GO" id="GO:0005886">
    <property type="term" value="C:plasma membrane"/>
    <property type="evidence" value="ECO:0007669"/>
    <property type="project" value="UniProtKB-SubCell"/>
</dbReference>
<feature type="transmembrane region" description="Helical" evidence="7">
    <location>
        <begin position="20"/>
        <end position="45"/>
    </location>
</feature>
<dbReference type="CDD" id="cd06261">
    <property type="entry name" value="TM_PBP2"/>
    <property type="match status" value="1"/>
</dbReference>
<dbReference type="InterPro" id="IPR035906">
    <property type="entry name" value="MetI-like_sf"/>
</dbReference>
<evidence type="ECO:0000256" key="6">
    <source>
        <dbReference type="ARBA" id="ARBA00023136"/>
    </source>
</evidence>
<organism evidence="9 10">
    <name type="scientific">Roseateles chitinivorans</name>
    <dbReference type="NCBI Taxonomy" id="2917965"/>
    <lineage>
        <taxon>Bacteria</taxon>
        <taxon>Pseudomonadati</taxon>
        <taxon>Pseudomonadota</taxon>
        <taxon>Betaproteobacteria</taxon>
        <taxon>Burkholderiales</taxon>
        <taxon>Sphaerotilaceae</taxon>
        <taxon>Roseateles</taxon>
    </lineage>
</organism>
<evidence type="ECO:0000259" key="8">
    <source>
        <dbReference type="PROSITE" id="PS50928"/>
    </source>
</evidence>
<evidence type="ECO:0000313" key="9">
    <source>
        <dbReference type="EMBL" id="PIM52167.1"/>
    </source>
</evidence>
<dbReference type="SUPFAM" id="SSF161098">
    <property type="entry name" value="MetI-like"/>
    <property type="match status" value="1"/>
</dbReference>
<proteinExistence type="inferred from homology"/>
<dbReference type="PANTHER" id="PTHR30193:SF37">
    <property type="entry name" value="INNER MEMBRANE ABC TRANSPORTER PERMEASE PROTEIN YCJO"/>
    <property type="match status" value="1"/>
</dbReference>
<feature type="transmembrane region" description="Helical" evidence="7">
    <location>
        <begin position="178"/>
        <end position="197"/>
    </location>
</feature>
<comment type="caution">
    <text evidence="9">The sequence shown here is derived from an EMBL/GenBank/DDBJ whole genome shotgun (WGS) entry which is preliminary data.</text>
</comment>
<feature type="transmembrane region" description="Helical" evidence="7">
    <location>
        <begin position="83"/>
        <end position="105"/>
    </location>
</feature>
<evidence type="ECO:0000256" key="2">
    <source>
        <dbReference type="ARBA" id="ARBA00022448"/>
    </source>
</evidence>
<keyword evidence="2 7" id="KW-0813">Transport</keyword>
<reference evidence="9 10" key="1">
    <citation type="submission" date="2017-11" db="EMBL/GenBank/DDBJ databases">
        <title>Draft genome sequence of Mitsuaria sp. HWN-4.</title>
        <authorList>
            <person name="Gundlapally S.R."/>
        </authorList>
    </citation>
    <scope>NUCLEOTIDE SEQUENCE [LARGE SCALE GENOMIC DNA]</scope>
    <source>
        <strain evidence="9 10">HWN-4</strain>
    </source>
</reference>
<comment type="similarity">
    <text evidence="7">Belongs to the binding-protein-dependent transport system permease family.</text>
</comment>
<name>A0A2G9C6Z6_9BURK</name>
<dbReference type="EMBL" id="PEOG01000044">
    <property type="protein sequence ID" value="PIM52167.1"/>
    <property type="molecule type" value="Genomic_DNA"/>
</dbReference>
<keyword evidence="6 7" id="KW-0472">Membrane</keyword>
<dbReference type="RefSeq" id="WP_099862634.1">
    <property type="nucleotide sequence ID" value="NZ_PEOG01000044.1"/>
</dbReference>
<feature type="transmembrane region" description="Helical" evidence="7">
    <location>
        <begin position="117"/>
        <end position="139"/>
    </location>
</feature>
<evidence type="ECO:0000256" key="1">
    <source>
        <dbReference type="ARBA" id="ARBA00004651"/>
    </source>
</evidence>
<dbReference type="InterPro" id="IPR051393">
    <property type="entry name" value="ABC_transporter_permease"/>
</dbReference>
<accession>A0A2G9C6Z6</accession>
<feature type="transmembrane region" description="Helical" evidence="7">
    <location>
        <begin position="230"/>
        <end position="249"/>
    </location>
</feature>
<dbReference type="GO" id="GO:0055085">
    <property type="term" value="P:transmembrane transport"/>
    <property type="evidence" value="ECO:0007669"/>
    <property type="project" value="InterPro"/>
</dbReference>
<dbReference type="AlphaFoldDB" id="A0A2G9C6Z6"/>
<protein>
    <submittedName>
        <fullName evidence="9">Cytochrome C biogenesis protein</fullName>
    </submittedName>
</protein>
<evidence type="ECO:0000256" key="3">
    <source>
        <dbReference type="ARBA" id="ARBA00022475"/>
    </source>
</evidence>
<dbReference type="Pfam" id="PF00528">
    <property type="entry name" value="BPD_transp_1"/>
    <property type="match status" value="1"/>
</dbReference>